<evidence type="ECO:0000256" key="2">
    <source>
        <dbReference type="ARBA" id="ARBA00022490"/>
    </source>
</evidence>
<comment type="similarity">
    <text evidence="4">Belongs to the NapD family.</text>
</comment>
<comment type="function">
    <text evidence="4">Chaperone for NapA, the catalytic subunit of the periplasmic nitrate reductase. It binds directly and specifically to the twin-arginine signal peptide of NapA, preventing premature interaction with the Tat translocase and premature export.</text>
</comment>
<dbReference type="EMBL" id="CP045700">
    <property type="protein sequence ID" value="QGA66270.1"/>
    <property type="molecule type" value="Genomic_DNA"/>
</dbReference>
<keyword evidence="3 4" id="KW-0143">Chaperone</keyword>
<comment type="subunit">
    <text evidence="4">Interacts with the cytoplasmic NapA precursor.</text>
</comment>
<organism evidence="5 6">
    <name type="scientific">Vibrio algicola</name>
    <dbReference type="NCBI Taxonomy" id="2662262"/>
    <lineage>
        <taxon>Bacteria</taxon>
        <taxon>Pseudomonadati</taxon>
        <taxon>Pseudomonadota</taxon>
        <taxon>Gammaproteobacteria</taxon>
        <taxon>Vibrionales</taxon>
        <taxon>Vibrionaceae</taxon>
        <taxon>Vibrio</taxon>
    </lineage>
</organism>
<reference evidence="5 6" key="1">
    <citation type="submission" date="2019-10" db="EMBL/GenBank/DDBJ databases">
        <title>Vibrio sp. nov., isolated from Coralline algae surface.</title>
        <authorList>
            <person name="Geng Y."/>
            <person name="Zhang X."/>
        </authorList>
    </citation>
    <scope>NUCLEOTIDE SEQUENCE [LARGE SCALE GENOMIC DNA]</scope>
    <source>
        <strain evidence="5 6">SM1977</strain>
    </source>
</reference>
<dbReference type="Gene3D" id="3.30.70.920">
    <property type="match status" value="1"/>
</dbReference>
<evidence type="ECO:0000256" key="4">
    <source>
        <dbReference type="HAMAP-Rule" id="MF_02200"/>
    </source>
</evidence>
<dbReference type="Pfam" id="PF03927">
    <property type="entry name" value="NapD"/>
    <property type="match status" value="1"/>
</dbReference>
<dbReference type="HAMAP" id="MF_02200">
    <property type="entry name" value="NapD"/>
    <property type="match status" value="1"/>
</dbReference>
<gene>
    <name evidence="4" type="primary">napD</name>
    <name evidence="5" type="ORF">GFB47_12565</name>
</gene>
<dbReference type="AlphaFoldDB" id="A0A5Q0THH1"/>
<name>A0A5Q0THH1_9VIBR</name>
<dbReference type="InterPro" id="IPR005623">
    <property type="entry name" value="Chaperone_NapD_NO3_reduct"/>
</dbReference>
<comment type="subcellular location">
    <subcellularLocation>
        <location evidence="1 4">Cytoplasm</location>
    </subcellularLocation>
</comment>
<keyword evidence="2 4" id="KW-0963">Cytoplasm</keyword>
<proteinExistence type="inferred from homology"/>
<accession>A0A5Q0THH1</accession>
<dbReference type="RefSeq" id="WP_153448404.1">
    <property type="nucleotide sequence ID" value="NZ_CP045700.1"/>
</dbReference>
<dbReference type="GO" id="GO:0051224">
    <property type="term" value="P:negative regulation of protein transport"/>
    <property type="evidence" value="ECO:0007669"/>
    <property type="project" value="UniProtKB-UniRule"/>
</dbReference>
<evidence type="ECO:0000256" key="3">
    <source>
        <dbReference type="ARBA" id="ARBA00023186"/>
    </source>
</evidence>
<sequence length="97" mass="10775">MALNEVHISSLVVHVVPKYLAKIKAKITSLDGVEIYGESEEGKLVVVVETQNQGYITDTIDVINNLDHVLSVALVFHQIETDLDEDEIKETPFVNAE</sequence>
<evidence type="ECO:0000313" key="6">
    <source>
        <dbReference type="Proteomes" id="UP000348942"/>
    </source>
</evidence>
<dbReference type="PANTHER" id="PTHR38603:SF1">
    <property type="entry name" value="CHAPERONE NAPD"/>
    <property type="match status" value="1"/>
</dbReference>
<evidence type="ECO:0000313" key="5">
    <source>
        <dbReference type="EMBL" id="QGA66270.1"/>
    </source>
</evidence>
<dbReference type="GO" id="GO:0005048">
    <property type="term" value="F:signal sequence binding"/>
    <property type="evidence" value="ECO:0007669"/>
    <property type="project" value="UniProtKB-UniRule"/>
</dbReference>
<keyword evidence="6" id="KW-1185">Reference proteome</keyword>
<dbReference type="GO" id="GO:0005737">
    <property type="term" value="C:cytoplasm"/>
    <property type="evidence" value="ECO:0007669"/>
    <property type="project" value="UniProtKB-SubCell"/>
</dbReference>
<protein>
    <recommendedName>
        <fullName evidence="4">Chaperone NapD</fullName>
    </recommendedName>
    <alternativeName>
        <fullName evidence="4">NapA signal peptide-binding chaperone NapD</fullName>
    </alternativeName>
</protein>
<evidence type="ECO:0000256" key="1">
    <source>
        <dbReference type="ARBA" id="ARBA00004496"/>
    </source>
</evidence>
<dbReference type="Proteomes" id="UP000348942">
    <property type="component" value="Chromosome 2"/>
</dbReference>
<dbReference type="PANTHER" id="PTHR38603">
    <property type="entry name" value="CHAPERONE NAPD"/>
    <property type="match status" value="1"/>
</dbReference>